<proteinExistence type="predicted"/>
<gene>
    <name evidence="3" type="ORF">JK360_36635</name>
</gene>
<evidence type="ECO:0000313" key="3">
    <source>
        <dbReference type="EMBL" id="MBL1094763.1"/>
    </source>
</evidence>
<dbReference type="InterPro" id="IPR001387">
    <property type="entry name" value="Cro/C1-type_HTH"/>
</dbReference>
<sequence>MAALFGLRVRRLREAAGLTQSELGKRAHTHSTRINQIERATGSKPTLALAQTLDDVLGADDLLVELWPYVYREAFPDWSRKFIALSERAVVIRQYMAAVVPGLLQTEDYARALMRLDPTLESTEQLEERVAARLGRQARLTKPDGPELWIVLDEAVLARSVGGTTVMRAQLARLLQAANDPRVTMQVLPFSSGEHGSMDWSLTTLTMPDGSEAAYTESGYRGQLFEEPEEVKSFAVTYDQLRALALPPNMSLDMIRSAMEGTYLGECIPSRSERRRLAQVQLQQPGGWRLRRGRPQPPRHRPRP</sequence>
<feature type="region of interest" description="Disordered" evidence="1">
    <location>
        <begin position="281"/>
        <end position="304"/>
    </location>
</feature>
<keyword evidence="4" id="KW-1185">Reference proteome</keyword>
<dbReference type="RefSeq" id="WP_201811590.1">
    <property type="nucleotide sequence ID" value="NZ_JAERRI010000033.1"/>
</dbReference>
<dbReference type="Pfam" id="PF13560">
    <property type="entry name" value="HTH_31"/>
    <property type="match status" value="1"/>
</dbReference>
<accession>A0ABS1N3W6</accession>
<dbReference type="CDD" id="cd00093">
    <property type="entry name" value="HTH_XRE"/>
    <property type="match status" value="1"/>
</dbReference>
<dbReference type="SMART" id="SM00530">
    <property type="entry name" value="HTH_XRE"/>
    <property type="match status" value="1"/>
</dbReference>
<evidence type="ECO:0000256" key="1">
    <source>
        <dbReference type="SAM" id="MobiDB-lite"/>
    </source>
</evidence>
<reference evidence="3 4" key="1">
    <citation type="submission" date="2021-01" db="EMBL/GenBank/DDBJ databases">
        <title>WGS of actinomycetes isolated from Thailand.</title>
        <authorList>
            <person name="Thawai C."/>
        </authorList>
    </citation>
    <scope>NUCLEOTIDE SEQUENCE [LARGE SCALE GENOMIC DNA]</scope>
    <source>
        <strain evidence="3 4">CH9-7</strain>
    </source>
</reference>
<dbReference type="InterPro" id="IPR010982">
    <property type="entry name" value="Lambda_DNA-bd_dom_sf"/>
</dbReference>
<name>A0ABS1N3W6_9ACTN</name>
<feature type="compositionally biased region" description="Basic residues" evidence="1">
    <location>
        <begin position="289"/>
        <end position="304"/>
    </location>
</feature>
<feature type="domain" description="HTH cro/C1-type" evidence="2">
    <location>
        <begin position="9"/>
        <end position="62"/>
    </location>
</feature>
<protein>
    <submittedName>
        <fullName evidence="3">Helix-turn-helix domain-containing protein</fullName>
    </submittedName>
</protein>
<dbReference type="InterPro" id="IPR043917">
    <property type="entry name" value="DUF5753"/>
</dbReference>
<dbReference type="SUPFAM" id="SSF47413">
    <property type="entry name" value="lambda repressor-like DNA-binding domains"/>
    <property type="match status" value="1"/>
</dbReference>
<dbReference type="PROSITE" id="PS50943">
    <property type="entry name" value="HTH_CROC1"/>
    <property type="match status" value="1"/>
</dbReference>
<organism evidence="3 4">
    <name type="scientific">Streptomyces siderophoricus</name>
    <dbReference type="NCBI Taxonomy" id="2802281"/>
    <lineage>
        <taxon>Bacteria</taxon>
        <taxon>Bacillati</taxon>
        <taxon>Actinomycetota</taxon>
        <taxon>Actinomycetes</taxon>
        <taxon>Kitasatosporales</taxon>
        <taxon>Streptomycetaceae</taxon>
        <taxon>Streptomyces</taxon>
    </lineage>
</organism>
<dbReference type="Gene3D" id="1.10.260.40">
    <property type="entry name" value="lambda repressor-like DNA-binding domains"/>
    <property type="match status" value="1"/>
</dbReference>
<dbReference type="EMBL" id="JAERRI010000033">
    <property type="protein sequence ID" value="MBL1094763.1"/>
    <property type="molecule type" value="Genomic_DNA"/>
</dbReference>
<dbReference type="Pfam" id="PF19054">
    <property type="entry name" value="DUF5753"/>
    <property type="match status" value="1"/>
</dbReference>
<evidence type="ECO:0000313" key="4">
    <source>
        <dbReference type="Proteomes" id="UP000629371"/>
    </source>
</evidence>
<evidence type="ECO:0000259" key="2">
    <source>
        <dbReference type="PROSITE" id="PS50943"/>
    </source>
</evidence>
<comment type="caution">
    <text evidence="3">The sequence shown here is derived from an EMBL/GenBank/DDBJ whole genome shotgun (WGS) entry which is preliminary data.</text>
</comment>
<dbReference type="Proteomes" id="UP000629371">
    <property type="component" value="Unassembled WGS sequence"/>
</dbReference>